<dbReference type="PANTHER" id="PTHR43705">
    <property type="entry name" value="HYDROXYACYLGLUTATHIONE HYDROLASE"/>
    <property type="match status" value="1"/>
</dbReference>
<evidence type="ECO:0000256" key="7">
    <source>
        <dbReference type="HAMAP-Rule" id="MF_01374"/>
    </source>
</evidence>
<sequence>MPTNSNELININPIKAFKDNYIWAITTKGNNFLVLVDPGDATVCIDYIEQHNLQLDAILITHHHNDHIGGVDALRDYCNQKTWPLTVYGPAIEAKKASDIKLVENDTVVLKHFNLSFTVIDLPGHTLGHIAFICDDILFCGDTLFSGGCGRVFEGTAKQMYNSLNKLSKLPARTRVYCTHEYTLANLSFALAVEPDNLDLIAYYNQVRVMREQDEITLPSTIGKENLINPFLRCFQQTIMSSATEYGGQAVEAGLETFTVIRKWKDNF</sequence>
<feature type="binding site" evidence="7">
    <location>
        <position position="62"/>
    </location>
    <ligand>
        <name>Zn(2+)</name>
        <dbReference type="ChEBI" id="CHEBI:29105"/>
        <label>1</label>
    </ligand>
</feature>
<evidence type="ECO:0000256" key="3">
    <source>
        <dbReference type="ARBA" id="ARBA00006759"/>
    </source>
</evidence>
<dbReference type="Pfam" id="PF00753">
    <property type="entry name" value="Lactamase_B"/>
    <property type="match status" value="1"/>
</dbReference>
<dbReference type="NCBIfam" id="TIGR03413">
    <property type="entry name" value="GSH_gloB"/>
    <property type="match status" value="1"/>
</dbReference>
<dbReference type="EMBL" id="JACHHU010000039">
    <property type="protein sequence ID" value="MBB6544887.1"/>
    <property type="molecule type" value="Genomic_DNA"/>
</dbReference>
<comment type="subunit">
    <text evidence="7">Monomer.</text>
</comment>
<dbReference type="InterPro" id="IPR017782">
    <property type="entry name" value="Hydroxyacylglutathione_Hdrlase"/>
</dbReference>
<comment type="cofactor">
    <cofactor evidence="7">
        <name>Zn(2+)</name>
        <dbReference type="ChEBI" id="CHEBI:29105"/>
    </cofactor>
    <text evidence="7">Binds 2 Zn(2+) ions per subunit.</text>
</comment>
<dbReference type="Gene3D" id="3.60.15.10">
    <property type="entry name" value="Ribonuclease Z/Hydroxyacylglutathione hydrolase-like"/>
    <property type="match status" value="1"/>
</dbReference>
<evidence type="ECO:0000256" key="4">
    <source>
        <dbReference type="ARBA" id="ARBA00022723"/>
    </source>
</evidence>
<feature type="binding site" evidence="7">
    <location>
        <position position="66"/>
    </location>
    <ligand>
        <name>Zn(2+)</name>
        <dbReference type="ChEBI" id="CHEBI:29105"/>
        <label>2</label>
    </ligand>
</feature>
<feature type="domain" description="Metallo-beta-lactamase" evidence="8">
    <location>
        <begin position="19"/>
        <end position="180"/>
    </location>
</feature>
<organism evidence="9 10">
    <name type="scientific">Thalassotalea piscium</name>
    <dbReference type="NCBI Taxonomy" id="1230533"/>
    <lineage>
        <taxon>Bacteria</taxon>
        <taxon>Pseudomonadati</taxon>
        <taxon>Pseudomonadota</taxon>
        <taxon>Gammaproteobacteria</taxon>
        <taxon>Alteromonadales</taxon>
        <taxon>Colwelliaceae</taxon>
        <taxon>Thalassotalea</taxon>
    </lineage>
</organism>
<keyword evidence="10" id="KW-1185">Reference proteome</keyword>
<dbReference type="PIRSF" id="PIRSF005457">
    <property type="entry name" value="Glx"/>
    <property type="match status" value="1"/>
</dbReference>
<gene>
    <name evidence="7" type="primary">gloB</name>
    <name evidence="9" type="ORF">HNQ55_003421</name>
</gene>
<comment type="caution">
    <text evidence="9">The sequence shown here is derived from an EMBL/GenBank/DDBJ whole genome shotgun (WGS) entry which is preliminary data.</text>
</comment>
<feature type="binding site" evidence="7">
    <location>
        <position position="67"/>
    </location>
    <ligand>
        <name>Zn(2+)</name>
        <dbReference type="ChEBI" id="CHEBI:29105"/>
        <label>2</label>
    </ligand>
</feature>
<feature type="binding site" evidence="7">
    <location>
        <position position="142"/>
    </location>
    <ligand>
        <name>Zn(2+)</name>
        <dbReference type="ChEBI" id="CHEBI:29105"/>
        <label>1</label>
    </ligand>
</feature>
<dbReference type="Pfam" id="PF16123">
    <property type="entry name" value="HAGH_C"/>
    <property type="match status" value="1"/>
</dbReference>
<feature type="binding site" evidence="7">
    <location>
        <position position="64"/>
    </location>
    <ligand>
        <name>Zn(2+)</name>
        <dbReference type="ChEBI" id="CHEBI:29105"/>
        <label>1</label>
    </ligand>
</feature>
<keyword evidence="4 7" id="KW-0479">Metal-binding</keyword>
<dbReference type="SUPFAM" id="SSF56281">
    <property type="entry name" value="Metallo-hydrolase/oxidoreductase"/>
    <property type="match status" value="1"/>
</dbReference>
<proteinExistence type="inferred from homology"/>
<evidence type="ECO:0000259" key="8">
    <source>
        <dbReference type="SMART" id="SM00849"/>
    </source>
</evidence>
<dbReference type="InterPro" id="IPR032282">
    <property type="entry name" value="HAGH_C"/>
</dbReference>
<keyword evidence="5 7" id="KW-0378">Hydrolase</keyword>
<dbReference type="GO" id="GO:0046872">
    <property type="term" value="F:metal ion binding"/>
    <property type="evidence" value="ECO:0007669"/>
    <property type="project" value="UniProtKB-KW"/>
</dbReference>
<feature type="binding site" evidence="7">
    <location>
        <position position="180"/>
    </location>
    <ligand>
        <name>Zn(2+)</name>
        <dbReference type="ChEBI" id="CHEBI:29105"/>
        <label>2</label>
    </ligand>
</feature>
<evidence type="ECO:0000256" key="2">
    <source>
        <dbReference type="ARBA" id="ARBA00004963"/>
    </source>
</evidence>
<comment type="pathway">
    <text evidence="2 7">Secondary metabolite metabolism; methylglyoxal degradation; (R)-lactate from methylglyoxal: step 2/2.</text>
</comment>
<dbReference type="UniPathway" id="UPA00619">
    <property type="reaction ID" value="UER00676"/>
</dbReference>
<feature type="binding site" evidence="7">
    <location>
        <position position="142"/>
    </location>
    <ligand>
        <name>Zn(2+)</name>
        <dbReference type="ChEBI" id="CHEBI:29105"/>
        <label>2</label>
    </ligand>
</feature>
<evidence type="ECO:0000313" key="9">
    <source>
        <dbReference type="EMBL" id="MBB6544887.1"/>
    </source>
</evidence>
<evidence type="ECO:0000256" key="6">
    <source>
        <dbReference type="ARBA" id="ARBA00022833"/>
    </source>
</evidence>
<dbReference type="SMART" id="SM00849">
    <property type="entry name" value="Lactamase_B"/>
    <property type="match status" value="1"/>
</dbReference>
<dbReference type="InterPro" id="IPR001279">
    <property type="entry name" value="Metallo-B-lactamas"/>
</dbReference>
<dbReference type="PANTHER" id="PTHR43705:SF1">
    <property type="entry name" value="HYDROXYACYLGLUTATHIONE HYDROLASE GLOB"/>
    <property type="match status" value="1"/>
</dbReference>
<dbReference type="CDD" id="cd07723">
    <property type="entry name" value="hydroxyacylglutathione_hydrolase_MBL-fold"/>
    <property type="match status" value="1"/>
</dbReference>
<evidence type="ECO:0000256" key="1">
    <source>
        <dbReference type="ARBA" id="ARBA00001623"/>
    </source>
</evidence>
<comment type="catalytic activity">
    <reaction evidence="1 7">
        <text>an S-(2-hydroxyacyl)glutathione + H2O = a 2-hydroxy carboxylate + glutathione + H(+)</text>
        <dbReference type="Rhea" id="RHEA:21864"/>
        <dbReference type="ChEBI" id="CHEBI:15377"/>
        <dbReference type="ChEBI" id="CHEBI:15378"/>
        <dbReference type="ChEBI" id="CHEBI:57925"/>
        <dbReference type="ChEBI" id="CHEBI:58896"/>
        <dbReference type="ChEBI" id="CHEBI:71261"/>
        <dbReference type="EC" id="3.1.2.6"/>
    </reaction>
</comment>
<dbReference type="InterPro" id="IPR050110">
    <property type="entry name" value="Glyoxalase_II_hydrolase"/>
</dbReference>
<comment type="similarity">
    <text evidence="3 7">Belongs to the metallo-beta-lactamase superfamily. Glyoxalase II family.</text>
</comment>
<reference evidence="9 10" key="1">
    <citation type="submission" date="2020-08" db="EMBL/GenBank/DDBJ databases">
        <title>Genomic Encyclopedia of Type Strains, Phase IV (KMG-IV): sequencing the most valuable type-strain genomes for metagenomic binning, comparative biology and taxonomic classification.</title>
        <authorList>
            <person name="Goeker M."/>
        </authorList>
    </citation>
    <scope>NUCLEOTIDE SEQUENCE [LARGE SCALE GENOMIC DNA]</scope>
    <source>
        <strain evidence="9 10">DSM 26287</strain>
    </source>
</reference>
<comment type="function">
    <text evidence="7">Thiolesterase that catalyzes the hydrolysis of S-D-lactoyl-glutathione to form glutathione and D-lactic acid.</text>
</comment>
<keyword evidence="6 7" id="KW-0862">Zinc</keyword>
<evidence type="ECO:0000313" key="10">
    <source>
        <dbReference type="Proteomes" id="UP000537141"/>
    </source>
</evidence>
<dbReference type="GO" id="GO:0019243">
    <property type="term" value="P:methylglyoxal catabolic process to D-lactate via S-lactoyl-glutathione"/>
    <property type="evidence" value="ECO:0007669"/>
    <property type="project" value="UniProtKB-UniRule"/>
</dbReference>
<dbReference type="GO" id="GO:0004416">
    <property type="term" value="F:hydroxyacylglutathione hydrolase activity"/>
    <property type="evidence" value="ECO:0007669"/>
    <property type="project" value="UniProtKB-UniRule"/>
</dbReference>
<dbReference type="EC" id="3.1.2.6" evidence="7"/>
<name>A0A7X0NK08_9GAMM</name>
<dbReference type="InterPro" id="IPR036866">
    <property type="entry name" value="RibonucZ/Hydroxyglut_hydro"/>
</dbReference>
<dbReference type="InterPro" id="IPR035680">
    <property type="entry name" value="Clx_II_MBL"/>
</dbReference>
<dbReference type="HAMAP" id="MF_01374">
    <property type="entry name" value="Glyoxalase_2"/>
    <property type="match status" value="1"/>
</dbReference>
<dbReference type="Proteomes" id="UP000537141">
    <property type="component" value="Unassembled WGS sequence"/>
</dbReference>
<dbReference type="RefSeq" id="WP_184426422.1">
    <property type="nucleotide sequence ID" value="NZ_AP027362.1"/>
</dbReference>
<dbReference type="AlphaFoldDB" id="A0A7X0NK08"/>
<feature type="binding site" evidence="7">
    <location>
        <position position="125"/>
    </location>
    <ligand>
        <name>Zn(2+)</name>
        <dbReference type="ChEBI" id="CHEBI:29105"/>
        <label>1</label>
    </ligand>
</feature>
<evidence type="ECO:0000256" key="5">
    <source>
        <dbReference type="ARBA" id="ARBA00022801"/>
    </source>
</evidence>
<accession>A0A7X0NK08</accession>
<protein>
    <recommendedName>
        <fullName evidence="7">Hydroxyacylglutathione hydrolase</fullName>
        <ecNumber evidence="7">3.1.2.6</ecNumber>
    </recommendedName>
    <alternativeName>
        <fullName evidence="7">Glyoxalase II</fullName>
        <shortName evidence="7">Glx II</shortName>
    </alternativeName>
</protein>